<feature type="compositionally biased region" description="Basic residues" evidence="4">
    <location>
        <begin position="710"/>
        <end position="725"/>
    </location>
</feature>
<dbReference type="InterPro" id="IPR036013">
    <property type="entry name" value="Band_7/SPFH_dom_sf"/>
</dbReference>
<evidence type="ECO:0000256" key="3">
    <source>
        <dbReference type="ARBA" id="ARBA00023128"/>
    </source>
</evidence>
<comment type="similarity">
    <text evidence="2">Belongs to the band 7/mec-2 family.</text>
</comment>
<protein>
    <submittedName>
        <fullName evidence="6">Stomatin-like protein 2, mitochondrial</fullName>
    </submittedName>
</protein>
<feature type="compositionally biased region" description="Low complexity" evidence="4">
    <location>
        <begin position="665"/>
        <end position="674"/>
    </location>
</feature>
<keyword evidence="3" id="KW-0496">Mitochondrion</keyword>
<feature type="compositionally biased region" description="Basic residues" evidence="4">
    <location>
        <begin position="39"/>
        <end position="64"/>
    </location>
</feature>
<dbReference type="Pfam" id="PF01145">
    <property type="entry name" value="Band_7"/>
    <property type="match status" value="1"/>
</dbReference>
<feature type="compositionally biased region" description="Basic and acidic residues" evidence="4">
    <location>
        <begin position="122"/>
        <end position="131"/>
    </location>
</feature>
<dbReference type="GO" id="GO:0016020">
    <property type="term" value="C:membrane"/>
    <property type="evidence" value="ECO:0007669"/>
    <property type="project" value="InterPro"/>
</dbReference>
<feature type="region of interest" description="Disordered" evidence="4">
    <location>
        <begin position="18"/>
        <end position="233"/>
    </location>
</feature>
<feature type="compositionally biased region" description="Polar residues" evidence="4">
    <location>
        <begin position="210"/>
        <end position="223"/>
    </location>
</feature>
<comment type="caution">
    <text evidence="6">The sequence shown here is derived from an EMBL/GenBank/DDBJ whole genome shotgun (WGS) entry which is preliminary data.</text>
</comment>
<evidence type="ECO:0000256" key="2">
    <source>
        <dbReference type="ARBA" id="ARBA00008164"/>
    </source>
</evidence>
<feature type="compositionally biased region" description="Basic and acidic residues" evidence="4">
    <location>
        <begin position="285"/>
        <end position="294"/>
    </location>
</feature>
<dbReference type="InterPro" id="IPR001972">
    <property type="entry name" value="Stomatin_HflK_fam"/>
</dbReference>
<feature type="domain" description="Band 7" evidence="5">
    <location>
        <begin position="331"/>
        <end position="489"/>
    </location>
</feature>
<feature type="compositionally biased region" description="Pro residues" evidence="4">
    <location>
        <begin position="183"/>
        <end position="193"/>
    </location>
</feature>
<proteinExistence type="inferred from homology"/>
<reference evidence="6 7" key="1">
    <citation type="journal article" date="2018" name="Mol. Biol. Evol.">
        <title>Analysis of the draft genome of the red seaweed Gracilariopsis chorda provides insights into genome size evolution in Rhodophyta.</title>
        <authorList>
            <person name="Lee J."/>
            <person name="Yang E.C."/>
            <person name="Graf L."/>
            <person name="Yang J.H."/>
            <person name="Qiu H."/>
            <person name="Zel Zion U."/>
            <person name="Chan C.X."/>
            <person name="Stephens T.G."/>
            <person name="Weber A.P.M."/>
            <person name="Boo G.H."/>
            <person name="Boo S.M."/>
            <person name="Kim K.M."/>
            <person name="Shin Y."/>
            <person name="Jung M."/>
            <person name="Lee S.J."/>
            <person name="Yim H.S."/>
            <person name="Lee J.H."/>
            <person name="Bhattacharya D."/>
            <person name="Yoon H.S."/>
        </authorList>
    </citation>
    <scope>NUCLEOTIDE SEQUENCE [LARGE SCALE GENOMIC DNA]</scope>
    <source>
        <strain evidence="6 7">SKKU-2015</strain>
        <tissue evidence="6">Whole body</tissue>
    </source>
</reference>
<dbReference type="InterPro" id="IPR050710">
    <property type="entry name" value="Band7/mec-2_domain"/>
</dbReference>
<dbReference type="OrthoDB" id="434619at2759"/>
<accession>A0A2V3J7B5</accession>
<dbReference type="PANTHER" id="PTHR43327">
    <property type="entry name" value="STOMATIN-LIKE PROTEIN 2, MITOCHONDRIAL"/>
    <property type="match status" value="1"/>
</dbReference>
<dbReference type="STRING" id="448386.A0A2V3J7B5"/>
<dbReference type="CDD" id="cd08829">
    <property type="entry name" value="SPFH_paraslipin"/>
    <property type="match status" value="1"/>
</dbReference>
<dbReference type="InterPro" id="IPR032435">
    <property type="entry name" value="STML2-like_C"/>
</dbReference>
<feature type="region of interest" description="Disordered" evidence="4">
    <location>
        <begin position="657"/>
        <end position="725"/>
    </location>
</feature>
<dbReference type="Proteomes" id="UP000247409">
    <property type="component" value="Unassembled WGS sequence"/>
</dbReference>
<evidence type="ECO:0000313" key="7">
    <source>
        <dbReference type="Proteomes" id="UP000247409"/>
    </source>
</evidence>
<feature type="compositionally biased region" description="Basic and acidic residues" evidence="4">
    <location>
        <begin position="77"/>
        <end position="102"/>
    </location>
</feature>
<organism evidence="6 7">
    <name type="scientific">Gracilariopsis chorda</name>
    <dbReference type="NCBI Taxonomy" id="448386"/>
    <lineage>
        <taxon>Eukaryota</taxon>
        <taxon>Rhodophyta</taxon>
        <taxon>Florideophyceae</taxon>
        <taxon>Rhodymeniophycidae</taxon>
        <taxon>Gracilariales</taxon>
        <taxon>Gracilariaceae</taxon>
        <taxon>Gracilariopsis</taxon>
    </lineage>
</organism>
<evidence type="ECO:0000256" key="4">
    <source>
        <dbReference type="SAM" id="MobiDB-lite"/>
    </source>
</evidence>
<dbReference type="InterPro" id="IPR001107">
    <property type="entry name" value="Band_7"/>
</dbReference>
<dbReference type="SMART" id="SM00244">
    <property type="entry name" value="PHB"/>
    <property type="match status" value="1"/>
</dbReference>
<comment type="subcellular location">
    <subcellularLocation>
        <location evidence="1">Mitochondrion</location>
    </subcellularLocation>
</comment>
<dbReference type="Pfam" id="PF16200">
    <property type="entry name" value="Band_7_C"/>
    <property type="match status" value="1"/>
</dbReference>
<dbReference type="SUPFAM" id="SSF117892">
    <property type="entry name" value="Band 7/SPFH domain"/>
    <property type="match status" value="1"/>
</dbReference>
<sequence>MGKQRPFFEFKGLSGLLGDASSSDSRSNHHTYYSSAYPSHRRRRRHHHRRHHRKPSKHYSRRKHFAEDQRIRRKRAELRSRDDPAYLAHEMRRDEHRRESVRHSVLGGAEASHAPSQSAYNSKKEYFERVRHQYATASPNSHPPYPPDAHPVQSPPPPAFGAPEHDPIVQPQVNQSGLHYTGTPPPPPPPAGAPPRSGANNGARRPLSDPAQNSEDQHLAQQQSEEEGEELIPGQRGLLKKLYKSKLLEGFTGDKPRKKRKWFAAAGALAGAAALAFAGKRYMDRKKEEQKEQEEQAEAEAAEQYGEPGPYDAEGVYLGPNPLNLVPPPTKISVKVPQNEIFIVERSGQYHRQLHAGSHFLIPCVDTVSFRYSLKEASMPIPWLPCFTRDNVPIRVNAAVFIRVDNAVDASYNIDNAYHSFIILVQSTIKREFNKMTVEQAYTEHHQLDQIIKDIVNTAARAWGIRCTRFEIGEVELPEDLRVSLEQAAAADRQRREEVRAAETQREIMVNRAEAEMQMQMRMSQARQVEMVNQAIGEAHAITERSEAITNAMRDLAEAVSGPNGEKAMQMRLAEQYLQAYGQIATAGGNPPAPDPRRVAATMNDAIGLLNTLGQPSSNVHNPCVFPETNPFANAPQFQPQAGSSTGGMIQGVPDVPTTGIYHPSQGSQHHSSGIPPGTPAMSQTTMQGGQGSTTPAGKALKPYPQPRRTPAKQRPKSTPKFKPT</sequence>
<keyword evidence="7" id="KW-1185">Reference proteome</keyword>
<feature type="compositionally biased region" description="Pro residues" evidence="4">
    <location>
        <begin position="141"/>
        <end position="160"/>
    </location>
</feature>
<dbReference type="Gene3D" id="3.30.479.30">
    <property type="entry name" value="Band 7 domain"/>
    <property type="match status" value="1"/>
</dbReference>
<evidence type="ECO:0000313" key="6">
    <source>
        <dbReference type="EMBL" id="PXF49220.1"/>
    </source>
</evidence>
<evidence type="ECO:0000259" key="5">
    <source>
        <dbReference type="SMART" id="SM00244"/>
    </source>
</evidence>
<feature type="region of interest" description="Disordered" evidence="4">
    <location>
        <begin position="285"/>
        <end position="313"/>
    </location>
</feature>
<evidence type="ECO:0000256" key="1">
    <source>
        <dbReference type="ARBA" id="ARBA00004173"/>
    </source>
</evidence>
<gene>
    <name evidence="6" type="ORF">BWQ96_01009</name>
</gene>
<dbReference type="GO" id="GO:0005739">
    <property type="term" value="C:mitochondrion"/>
    <property type="evidence" value="ECO:0007669"/>
    <property type="project" value="UniProtKB-SubCell"/>
</dbReference>
<name>A0A2V3J7B5_9FLOR</name>
<dbReference type="PRINTS" id="PR00721">
    <property type="entry name" value="STOMATIN"/>
</dbReference>
<dbReference type="EMBL" id="NBIV01000007">
    <property type="protein sequence ID" value="PXF49220.1"/>
    <property type="molecule type" value="Genomic_DNA"/>
</dbReference>
<dbReference type="PANTHER" id="PTHR43327:SF10">
    <property type="entry name" value="STOMATIN-LIKE PROTEIN 2, MITOCHONDRIAL"/>
    <property type="match status" value="1"/>
</dbReference>
<dbReference type="AlphaFoldDB" id="A0A2V3J7B5"/>